<keyword evidence="2 6" id="KW-0479">Metal-binding</keyword>
<dbReference type="GO" id="GO:0051213">
    <property type="term" value="F:dioxygenase activity"/>
    <property type="evidence" value="ECO:0007669"/>
    <property type="project" value="UniProtKB-KW"/>
</dbReference>
<evidence type="ECO:0000256" key="6">
    <source>
        <dbReference type="PIRSR" id="PIRSR604574-2"/>
    </source>
</evidence>
<feature type="compositionally biased region" description="Basic and acidic residues" evidence="7">
    <location>
        <begin position="232"/>
        <end position="242"/>
    </location>
</feature>
<sequence length="463" mass="51585">MLLAGKKKLLSGAKRAAEKELQETFSSIKKKQHHFSWPCPVCHRSFASYLLDDHINHCRRPSNSLNSLSHTLRTDVPALPTTQPPGGPDSVDIYSILQPVVDVCPSETRMVDAQKRTELNPSANSVDLQYEFDRSSSSCFGPIQPNSYARFEDDVICSQKEVKLSVESGITSKSLVDETKALDFSSVKEEITVDGSQQQNSSKIKLECEVLLDTRSIKVRDTNMEQQGSVEVSKEGSGRGERLPPGFKLYERQKQSQAKRSIFYKNVSPADVERKSSVTVLQAGMVLFKNWLSLDTQQRLVHESQNVAHLFNRPITSGGGKYHIYSMCWGPKWNPKAHRYAGVGAAQPLPDWMFDLAQALCCEAQKHSSVKAEELGVIGIGGHQDLDDSCKMPVYKIRREQQLILRSGDVLVFGGESRLIYHGTRHVQAGTRLPGLHMVPGRLNFTFRQTDASITAQLSHSSS</sequence>
<evidence type="ECO:0000313" key="10">
    <source>
        <dbReference type="Proteomes" id="UP001633002"/>
    </source>
</evidence>
<feature type="binding site" evidence="6">
    <location>
        <position position="422"/>
    </location>
    <ligand>
        <name>Fe cation</name>
        <dbReference type="ChEBI" id="CHEBI:24875"/>
        <note>catalytic</note>
    </ligand>
</feature>
<evidence type="ECO:0000256" key="7">
    <source>
        <dbReference type="SAM" id="MobiDB-lite"/>
    </source>
</evidence>
<dbReference type="SUPFAM" id="SSF51197">
    <property type="entry name" value="Clavaminate synthase-like"/>
    <property type="match status" value="1"/>
</dbReference>
<keyword evidence="3" id="KW-0223">Dioxygenase</keyword>
<dbReference type="PANTHER" id="PTHR16557:SF2">
    <property type="entry name" value="NUCLEIC ACID DIOXYGENASE ALKBH1"/>
    <property type="match status" value="1"/>
</dbReference>
<dbReference type="Proteomes" id="UP001633002">
    <property type="component" value="Unassembled WGS sequence"/>
</dbReference>
<evidence type="ECO:0000259" key="8">
    <source>
        <dbReference type="Pfam" id="PF13532"/>
    </source>
</evidence>
<keyword evidence="10" id="KW-1185">Reference proteome</keyword>
<keyword evidence="4" id="KW-0560">Oxidoreductase</keyword>
<dbReference type="PANTHER" id="PTHR16557">
    <property type="entry name" value="ALKYLATED DNA REPAIR PROTEIN ALKB-RELATED"/>
    <property type="match status" value="1"/>
</dbReference>
<dbReference type="EMBL" id="JBJQOH010000008">
    <property type="protein sequence ID" value="KAL3676339.1"/>
    <property type="molecule type" value="Genomic_DNA"/>
</dbReference>
<dbReference type="InterPro" id="IPR027450">
    <property type="entry name" value="AlkB-like"/>
</dbReference>
<comment type="cofactor">
    <cofactor evidence="6">
        <name>Fe(2+)</name>
        <dbReference type="ChEBI" id="CHEBI:29033"/>
    </cofactor>
    <text evidence="6">Binds 1 Fe(2+) ion per subunit.</text>
</comment>
<comment type="similarity">
    <text evidence="1">Belongs to the alkB family.</text>
</comment>
<evidence type="ECO:0000256" key="1">
    <source>
        <dbReference type="ARBA" id="ARBA00007879"/>
    </source>
</evidence>
<organism evidence="9 10">
    <name type="scientific">Riccia sorocarpa</name>
    <dbReference type="NCBI Taxonomy" id="122646"/>
    <lineage>
        <taxon>Eukaryota</taxon>
        <taxon>Viridiplantae</taxon>
        <taxon>Streptophyta</taxon>
        <taxon>Embryophyta</taxon>
        <taxon>Marchantiophyta</taxon>
        <taxon>Marchantiopsida</taxon>
        <taxon>Marchantiidae</taxon>
        <taxon>Marchantiales</taxon>
        <taxon>Ricciaceae</taxon>
        <taxon>Riccia</taxon>
    </lineage>
</organism>
<dbReference type="Pfam" id="PF13532">
    <property type="entry name" value="2OG-FeII_Oxy_2"/>
    <property type="match status" value="1"/>
</dbReference>
<evidence type="ECO:0000256" key="5">
    <source>
        <dbReference type="ARBA" id="ARBA00023004"/>
    </source>
</evidence>
<accession>A0ABD3GGL4</accession>
<dbReference type="InterPro" id="IPR037151">
    <property type="entry name" value="AlkB-like_sf"/>
</dbReference>
<dbReference type="GO" id="GO:0046872">
    <property type="term" value="F:metal ion binding"/>
    <property type="evidence" value="ECO:0007669"/>
    <property type="project" value="UniProtKB-KW"/>
</dbReference>
<dbReference type="Gene3D" id="2.60.120.590">
    <property type="entry name" value="Alpha-ketoglutarate-dependent dioxygenase AlkB-like"/>
    <property type="match status" value="1"/>
</dbReference>
<gene>
    <name evidence="9" type="ORF">R1sor_026287</name>
</gene>
<proteinExistence type="inferred from homology"/>
<evidence type="ECO:0000256" key="3">
    <source>
        <dbReference type="ARBA" id="ARBA00022964"/>
    </source>
</evidence>
<evidence type="ECO:0000313" key="9">
    <source>
        <dbReference type="EMBL" id="KAL3676339.1"/>
    </source>
</evidence>
<comment type="caution">
    <text evidence="9">The sequence shown here is derived from an EMBL/GenBank/DDBJ whole genome shotgun (WGS) entry which is preliminary data.</text>
</comment>
<reference evidence="9 10" key="1">
    <citation type="submission" date="2024-09" db="EMBL/GenBank/DDBJ databases">
        <title>Chromosome-scale assembly of Riccia sorocarpa.</title>
        <authorList>
            <person name="Paukszto L."/>
        </authorList>
    </citation>
    <scope>NUCLEOTIDE SEQUENCE [LARGE SCALE GENOMIC DNA]</scope>
    <source>
        <strain evidence="9">LP-2024</strain>
        <tissue evidence="9">Aerial parts of the thallus</tissue>
    </source>
</reference>
<evidence type="ECO:0000256" key="2">
    <source>
        <dbReference type="ARBA" id="ARBA00022723"/>
    </source>
</evidence>
<protein>
    <recommendedName>
        <fullName evidence="8">Alpha-ketoglutarate-dependent dioxygenase AlkB-like domain-containing protein</fullName>
    </recommendedName>
</protein>
<name>A0ABD3GGL4_9MARC</name>
<dbReference type="AlphaFoldDB" id="A0ABD3GGL4"/>
<dbReference type="InterPro" id="IPR004574">
    <property type="entry name" value="Alkb"/>
</dbReference>
<feature type="region of interest" description="Disordered" evidence="7">
    <location>
        <begin position="223"/>
        <end position="245"/>
    </location>
</feature>
<keyword evidence="5 6" id="KW-0408">Iron</keyword>
<evidence type="ECO:0000256" key="4">
    <source>
        <dbReference type="ARBA" id="ARBA00023002"/>
    </source>
</evidence>
<feature type="domain" description="Alpha-ketoglutarate-dependent dioxygenase AlkB-like" evidence="8">
    <location>
        <begin position="399"/>
        <end position="448"/>
    </location>
</feature>